<proteinExistence type="predicted"/>
<dbReference type="Pfam" id="PF07044">
    <property type="entry name" value="DUF1329"/>
    <property type="match status" value="1"/>
</dbReference>
<protein>
    <recommendedName>
        <fullName evidence="3">DUF1329 domain-containing protein</fullName>
    </recommendedName>
</protein>
<dbReference type="CDD" id="cd16329">
    <property type="entry name" value="LolA_like"/>
    <property type="match status" value="1"/>
</dbReference>
<dbReference type="AlphaFoldDB" id="A0A3M3U1Y6"/>
<evidence type="ECO:0000313" key="1">
    <source>
        <dbReference type="EMBL" id="RMO27179.1"/>
    </source>
</evidence>
<organism evidence="1 2">
    <name type="scientific">Pseudomonas syringae pv. pisi</name>
    <dbReference type="NCBI Taxonomy" id="59510"/>
    <lineage>
        <taxon>Bacteria</taxon>
        <taxon>Pseudomonadati</taxon>
        <taxon>Pseudomonadota</taxon>
        <taxon>Gammaproteobacteria</taxon>
        <taxon>Pseudomonadales</taxon>
        <taxon>Pseudomonadaceae</taxon>
        <taxon>Pseudomonas</taxon>
        <taxon>Pseudomonas syringae</taxon>
    </lineage>
</organism>
<gene>
    <name evidence="1" type="ORF">ALQ44_04627</name>
</gene>
<name>A0A3M3U1Y6_PSESJ</name>
<evidence type="ECO:0000313" key="2">
    <source>
        <dbReference type="Proteomes" id="UP000276886"/>
    </source>
</evidence>
<comment type="caution">
    <text evidence="1">The sequence shown here is derived from an EMBL/GenBank/DDBJ whole genome shotgun (WGS) entry which is preliminary data.</text>
</comment>
<dbReference type="Proteomes" id="UP000276886">
    <property type="component" value="Unassembled WGS sequence"/>
</dbReference>
<accession>A0A3M3U1Y6</accession>
<evidence type="ECO:0008006" key="3">
    <source>
        <dbReference type="Google" id="ProtNLM"/>
    </source>
</evidence>
<sequence length="498" mass="56800">MQFACSTYGYWPSVNNRLALITCRLHGTNPGLDAIHASRRGHARRAHMLMKQRLGSALALLFTINTCQAVDTTLLGSRLTPLGGEMAGNATGTIPPWTGGIKRPPSGYKGSGTRHVDPYAADKPLFIITHANMQHYRTRLTPGQVAMFETYPDSYRMPVYPTRRSGSAPQWVYDNTRRNAQKARLIGGGNGFVDAYGGIPFPLPEKGIQAVWNHIVRYRGHYAVRRTSEVAIKRDGSFKLNTSRQEVLFRFYDPAGSFASLDNVLFYYLSFTQCPTRMAGSAVLVHETLDQIQEPRQAWTYSARQRRVRRAPSLAYDMPIPASEGLRTADDTDMFNGSPDRYDWRLLGKREIYIPYNNYRISSPDITYRQLLQVGHLNPAYTRHELHRVWVVEGTLKPTARHVYSRRTLYLDEDSWQAAIVDQYDARGQLWRVSMAYLKNYYELPTTWSALDVFHDLQARRYHVQNLDNQEPGTSDFSQPVPSVNAFKPAALRRRSIR</sequence>
<dbReference type="EMBL" id="RBPQ01000145">
    <property type="protein sequence ID" value="RMO27179.1"/>
    <property type="molecule type" value="Genomic_DNA"/>
</dbReference>
<dbReference type="Gene3D" id="2.50.20.10">
    <property type="entry name" value="Lipoprotein localisation LolA/LolB/LppX"/>
    <property type="match status" value="1"/>
</dbReference>
<reference evidence="1 2" key="1">
    <citation type="submission" date="2018-08" db="EMBL/GenBank/DDBJ databases">
        <title>Recombination of ecologically and evolutionarily significant loci maintains genetic cohesion in the Pseudomonas syringae species complex.</title>
        <authorList>
            <person name="Dillon M."/>
            <person name="Thakur S."/>
            <person name="Almeida R.N.D."/>
            <person name="Weir B.S."/>
            <person name="Guttman D.S."/>
        </authorList>
    </citation>
    <scope>NUCLEOTIDE SEQUENCE [LARGE SCALE GENOMIC DNA]</scope>
    <source>
        <strain evidence="1 2">ICMP 2788</strain>
    </source>
</reference>
<dbReference type="InterPro" id="IPR010752">
    <property type="entry name" value="DUF1329"/>
</dbReference>